<dbReference type="Pfam" id="PF12684">
    <property type="entry name" value="DUF3799"/>
    <property type="match status" value="1"/>
</dbReference>
<dbReference type="eggNOG" id="ENOG502Z9EN">
    <property type="taxonomic scope" value="Bacteria"/>
</dbReference>
<keyword evidence="3" id="KW-1185">Reference proteome</keyword>
<dbReference type="EMBL" id="CP002159">
    <property type="protein sequence ID" value="ADL54978.1"/>
    <property type="molecule type" value="Genomic_DNA"/>
</dbReference>
<sequence>MKRIVRDLPIKIYHSSDAISHSGIVQLLKSPEHYKNYKEGIVEPTPAMEFGSACHSFILEPELFAKEYVLAPKFDKRTKDGKEAAAKWDEENVGKIPLAAEQIDALAAMRVSVFNHTGTAKILSAGEAETSLFWTDEYTGLQCRIRPDWMFDRGIADLKSCITASKDGFSKAVANLGYDVQAAFYIDGMKAVTGKTVNFYFIAVEKSAPFSTACYMASQEMVEVGRAKYRGALELLKWCQENSRFPGYQPSGEIESIDLPRWAASFELEA</sequence>
<protein>
    <recommendedName>
        <fullName evidence="1">Putative exodeoxyribonuclease 8 PDDEXK-like domain-containing protein</fullName>
    </recommendedName>
</protein>
<evidence type="ECO:0000313" key="2">
    <source>
        <dbReference type="EMBL" id="ADL54978.1"/>
    </source>
</evidence>
<feature type="domain" description="Putative exodeoxyribonuclease 8 PDDEXK-like" evidence="1">
    <location>
        <begin position="20"/>
        <end position="258"/>
    </location>
</feature>
<dbReference type="InterPro" id="IPR024432">
    <property type="entry name" value="Put_RecE_PDDEXK-like_dom"/>
</dbReference>
<dbReference type="InterPro" id="IPR011604">
    <property type="entry name" value="PDDEXK-like_dom_sf"/>
</dbReference>
<dbReference type="RefSeq" id="WP_013292918.1">
    <property type="nucleotide sequence ID" value="NC_014394.1"/>
</dbReference>
<name>D9SEK2_GALCS</name>
<dbReference type="AlphaFoldDB" id="D9SEK2"/>
<dbReference type="Proteomes" id="UP000001235">
    <property type="component" value="Chromosome"/>
</dbReference>
<proteinExistence type="predicted"/>
<dbReference type="KEGG" id="gca:Galf_0946"/>
<evidence type="ECO:0000313" key="3">
    <source>
        <dbReference type="Proteomes" id="UP000001235"/>
    </source>
</evidence>
<accession>D9SEK2</accession>
<organism evidence="2 3">
    <name type="scientific">Gallionella capsiferriformans (strain ES-2)</name>
    <name type="common">Gallionella ferruginea capsiferriformans (strain ES-2)</name>
    <dbReference type="NCBI Taxonomy" id="395494"/>
    <lineage>
        <taxon>Bacteria</taxon>
        <taxon>Pseudomonadati</taxon>
        <taxon>Pseudomonadota</taxon>
        <taxon>Betaproteobacteria</taxon>
        <taxon>Nitrosomonadales</taxon>
        <taxon>Gallionellaceae</taxon>
        <taxon>Gallionella</taxon>
    </lineage>
</organism>
<reference evidence="2 3" key="1">
    <citation type="submission" date="2010-08" db="EMBL/GenBank/DDBJ databases">
        <title>Complete sequence of Gallionella capsiferriformans ES-2.</title>
        <authorList>
            <consortium name="US DOE Joint Genome Institute"/>
            <person name="Lucas S."/>
            <person name="Copeland A."/>
            <person name="Lapidus A."/>
            <person name="Cheng J.-F."/>
            <person name="Bruce D."/>
            <person name="Goodwin L."/>
            <person name="Pitluck S."/>
            <person name="Chertkov O."/>
            <person name="Davenport K.W."/>
            <person name="Detter J.C."/>
            <person name="Han C."/>
            <person name="Tapia R."/>
            <person name="Land M."/>
            <person name="Hauser L."/>
            <person name="Chang Y.-J."/>
            <person name="Jeffries C."/>
            <person name="Kyrpides N."/>
            <person name="Ivanova N."/>
            <person name="Mikhailova N."/>
            <person name="Shelobolina E.S."/>
            <person name="Picardal F."/>
            <person name="Roden E."/>
            <person name="Emerson D."/>
            <person name="Woyke T."/>
        </authorList>
    </citation>
    <scope>NUCLEOTIDE SEQUENCE [LARGE SCALE GENOMIC DNA]</scope>
    <source>
        <strain evidence="2 3">ES-2</strain>
    </source>
</reference>
<gene>
    <name evidence="2" type="ordered locus">Galf_0946</name>
</gene>
<dbReference type="HOGENOM" id="CLU_070063_1_0_4"/>
<dbReference type="OrthoDB" id="256590at2"/>
<dbReference type="Gene3D" id="3.90.320.10">
    <property type="match status" value="1"/>
</dbReference>
<evidence type="ECO:0000259" key="1">
    <source>
        <dbReference type="Pfam" id="PF12684"/>
    </source>
</evidence>
<dbReference type="STRING" id="395494.Galf_0946"/>